<dbReference type="CDD" id="cd00590">
    <property type="entry name" value="RRM_SF"/>
    <property type="match status" value="1"/>
</dbReference>
<name>A0AAD8EFP9_DIPPU</name>
<accession>A0AAD8EFP9</accession>
<dbReference type="GO" id="GO:0003676">
    <property type="term" value="F:nucleic acid binding"/>
    <property type="evidence" value="ECO:0007669"/>
    <property type="project" value="InterPro"/>
</dbReference>
<feature type="compositionally biased region" description="Polar residues" evidence="1">
    <location>
        <begin position="128"/>
        <end position="149"/>
    </location>
</feature>
<evidence type="ECO:0000313" key="3">
    <source>
        <dbReference type="Proteomes" id="UP001233999"/>
    </source>
</evidence>
<feature type="region of interest" description="Disordered" evidence="1">
    <location>
        <begin position="105"/>
        <end position="166"/>
    </location>
</feature>
<comment type="caution">
    <text evidence="2">The sequence shown here is derived from an EMBL/GenBank/DDBJ whole genome shotgun (WGS) entry which is preliminary data.</text>
</comment>
<gene>
    <name evidence="2" type="ORF">L9F63_017873</name>
</gene>
<dbReference type="AlphaFoldDB" id="A0AAD8EFP9"/>
<reference evidence="2" key="1">
    <citation type="journal article" date="2023" name="IScience">
        <title>Live-bearing cockroach genome reveals convergent evolutionary mechanisms linked to viviparity in insects and beyond.</title>
        <authorList>
            <person name="Fouks B."/>
            <person name="Harrison M.C."/>
            <person name="Mikhailova A.A."/>
            <person name="Marchal E."/>
            <person name="English S."/>
            <person name="Carruthers M."/>
            <person name="Jennings E.C."/>
            <person name="Chiamaka E.L."/>
            <person name="Frigard R.A."/>
            <person name="Pippel M."/>
            <person name="Attardo G.M."/>
            <person name="Benoit J.B."/>
            <person name="Bornberg-Bauer E."/>
            <person name="Tobe S.S."/>
        </authorList>
    </citation>
    <scope>NUCLEOTIDE SEQUENCE</scope>
    <source>
        <strain evidence="2">Stay&amp;Tobe</strain>
    </source>
</reference>
<sequence>MAEDDRPPGRSAPSLTPRISENDVSNCCMYIRNPEKAKLKQFKKKCNAKIGVENYRTEQKAEDDDFIAFNDRYLFYECTNDLTSDHFGPNSIIYVPEKATLLPPWESRRDRTEEEETDPENPFIPVRTKNNNRLIKSNLIEQSQPKTKSNNNENENKTATPQSNETTTVPKFTLKITNHTIGLGSPFFLKSILKQYSPALANPIPQNYCNTRTKITTLNFQNERDLNSFTKNIPSTTFGPIAKYELNPIQNKPKTTILTTQYTGVMRGVDPNITEAELKQELAEANYNITELSRITTKDGIVTHMVRLNFPNREETEKVINQGILMLGRKFRVEPPLERYRHVPCRNCCLYGHTQEDCQNPRKCHRCGEHPKNCTHPKYTNDLIYCATCNQKGHYTGQVKCPLYPKETPPPPKRYTPLVPQTPISPVKPRATAWNFPPLVPENSETESNIINYEKVNKIMDEKIKLATKKIEKYVDEKLNSLKEELLKYFLGVTYNVIDNSERPLLKQVSNSTAKRALNSTIKFVPNNTHLDIFIQKMNQTVSTVMENIQENITTELASQISALTDKT</sequence>
<evidence type="ECO:0008006" key="4">
    <source>
        <dbReference type="Google" id="ProtNLM"/>
    </source>
</evidence>
<organism evidence="2 3">
    <name type="scientific">Diploptera punctata</name>
    <name type="common">Pacific beetle cockroach</name>
    <dbReference type="NCBI Taxonomy" id="6984"/>
    <lineage>
        <taxon>Eukaryota</taxon>
        <taxon>Metazoa</taxon>
        <taxon>Ecdysozoa</taxon>
        <taxon>Arthropoda</taxon>
        <taxon>Hexapoda</taxon>
        <taxon>Insecta</taxon>
        <taxon>Pterygota</taxon>
        <taxon>Neoptera</taxon>
        <taxon>Polyneoptera</taxon>
        <taxon>Dictyoptera</taxon>
        <taxon>Blattodea</taxon>
        <taxon>Blaberoidea</taxon>
        <taxon>Blaberidae</taxon>
        <taxon>Diplopterinae</taxon>
        <taxon>Diploptera</taxon>
    </lineage>
</organism>
<evidence type="ECO:0000313" key="2">
    <source>
        <dbReference type="EMBL" id="KAJ9588835.1"/>
    </source>
</evidence>
<dbReference type="EMBL" id="JASPKZ010005301">
    <property type="protein sequence ID" value="KAJ9588835.1"/>
    <property type="molecule type" value="Genomic_DNA"/>
</dbReference>
<protein>
    <recommendedName>
        <fullName evidence="4">Nucleic-acid-binding protein from transposon X-element</fullName>
    </recommendedName>
</protein>
<proteinExistence type="predicted"/>
<reference evidence="2" key="2">
    <citation type="submission" date="2023-05" db="EMBL/GenBank/DDBJ databases">
        <authorList>
            <person name="Fouks B."/>
        </authorList>
    </citation>
    <scope>NUCLEOTIDE SEQUENCE</scope>
    <source>
        <strain evidence="2">Stay&amp;Tobe</strain>
        <tissue evidence="2">Testes</tissue>
    </source>
</reference>
<dbReference type="Proteomes" id="UP001233999">
    <property type="component" value="Unassembled WGS sequence"/>
</dbReference>
<feature type="compositionally biased region" description="Polar residues" evidence="1">
    <location>
        <begin position="157"/>
        <end position="166"/>
    </location>
</feature>
<dbReference type="SUPFAM" id="SSF54928">
    <property type="entry name" value="RNA-binding domain, RBD"/>
    <property type="match status" value="1"/>
</dbReference>
<dbReference type="InterPro" id="IPR035979">
    <property type="entry name" value="RBD_domain_sf"/>
</dbReference>
<evidence type="ECO:0000256" key="1">
    <source>
        <dbReference type="SAM" id="MobiDB-lite"/>
    </source>
</evidence>
<keyword evidence="3" id="KW-1185">Reference proteome</keyword>